<comment type="subcellular location">
    <subcellularLocation>
        <location evidence="1">Secreted</location>
    </subcellularLocation>
</comment>
<feature type="signal peptide" evidence="3">
    <location>
        <begin position="1"/>
        <end position="22"/>
    </location>
</feature>
<dbReference type="Proteomes" id="UP000694904">
    <property type="component" value="Chromosome X"/>
</dbReference>
<evidence type="ECO:0000259" key="4">
    <source>
        <dbReference type="SMART" id="SM01318"/>
    </source>
</evidence>
<feature type="chain" id="PRO_5045158807" evidence="3">
    <location>
        <begin position="23"/>
        <end position="94"/>
    </location>
</feature>
<dbReference type="RefSeq" id="XP_017871976.1">
    <property type="nucleotide sequence ID" value="XM_018016487.1"/>
</dbReference>
<proteinExistence type="predicted"/>
<evidence type="ECO:0000256" key="3">
    <source>
        <dbReference type="SAM" id="SignalP"/>
    </source>
</evidence>
<dbReference type="Pfam" id="PF15430">
    <property type="entry name" value="SVWC"/>
    <property type="match status" value="1"/>
</dbReference>
<keyword evidence="3" id="KW-0732">Signal</keyword>
<sequence length="94" mass="9984">MKTETIVLLIVVLGAHSLLVLGDCQFGGQNLKVGESYSPPGQCVQFTCQAGGAITGKTCPALATLKPCKMVEDTTKPFPLCCPHFDCGEKDLRL</sequence>
<dbReference type="InterPro" id="IPR029277">
    <property type="entry name" value="SVWC_dom"/>
</dbReference>
<dbReference type="GeneID" id="108619740"/>
<protein>
    <submittedName>
        <fullName evidence="6">Venom peptide MmKTx1</fullName>
    </submittedName>
</protein>
<reference evidence="6" key="3">
    <citation type="submission" date="2025-08" db="UniProtKB">
        <authorList>
            <consortium name="RefSeq"/>
        </authorList>
    </citation>
    <scope>IDENTIFICATION</scope>
    <source>
        <tissue evidence="6">Whole organism</tissue>
    </source>
</reference>
<organism evidence="5 6">
    <name type="scientific">Drosophila arizonae</name>
    <name type="common">Fruit fly</name>
    <dbReference type="NCBI Taxonomy" id="7263"/>
    <lineage>
        <taxon>Eukaryota</taxon>
        <taxon>Metazoa</taxon>
        <taxon>Ecdysozoa</taxon>
        <taxon>Arthropoda</taxon>
        <taxon>Hexapoda</taxon>
        <taxon>Insecta</taxon>
        <taxon>Pterygota</taxon>
        <taxon>Neoptera</taxon>
        <taxon>Endopterygota</taxon>
        <taxon>Diptera</taxon>
        <taxon>Brachycera</taxon>
        <taxon>Muscomorpha</taxon>
        <taxon>Ephydroidea</taxon>
        <taxon>Drosophilidae</taxon>
        <taxon>Drosophila</taxon>
    </lineage>
</organism>
<keyword evidence="2" id="KW-0964">Secreted</keyword>
<keyword evidence="5" id="KW-1185">Reference proteome</keyword>
<accession>A0ABM1PXP0</accession>
<evidence type="ECO:0000313" key="5">
    <source>
        <dbReference type="Proteomes" id="UP000694904"/>
    </source>
</evidence>
<feature type="domain" description="Single" evidence="4">
    <location>
        <begin position="24"/>
        <end position="87"/>
    </location>
</feature>
<dbReference type="SUPFAM" id="SSF57603">
    <property type="entry name" value="FnI-like domain"/>
    <property type="match status" value="1"/>
</dbReference>
<evidence type="ECO:0000313" key="6">
    <source>
        <dbReference type="RefSeq" id="XP_017871976.1"/>
    </source>
</evidence>
<gene>
    <name evidence="6" type="primary">LOC108619740</name>
</gene>
<evidence type="ECO:0000256" key="1">
    <source>
        <dbReference type="ARBA" id="ARBA00004613"/>
    </source>
</evidence>
<evidence type="ECO:0000256" key="2">
    <source>
        <dbReference type="ARBA" id="ARBA00022525"/>
    </source>
</evidence>
<reference evidence="5" key="2">
    <citation type="journal article" date="2016" name="G3 (Bethesda)">
        <title>Genome Evolution in Three Species of Cactophilic Drosophila.</title>
        <authorList>
            <person name="Sanchez-Flores A."/>
            <person name="Penazola F."/>
            <person name="Carpinteyro-Ponce J."/>
            <person name="Nazario-Yepiz N."/>
            <person name="Abreu-Goodger C."/>
            <person name="Machado C.A."/>
            <person name="Markow T.A."/>
        </authorList>
    </citation>
    <scope>NUCLEOTIDE SEQUENCE [LARGE SCALE GENOMIC DNA]</scope>
</reference>
<name>A0ABM1PXP0_DROAR</name>
<reference evidence="5" key="1">
    <citation type="journal article" date="1997" name="Nucleic Acids Res.">
        <title>tRNAscan-SE: a program for improved detection of transfer RNA genes in genomic sequence.</title>
        <authorList>
            <person name="Lowe T.M."/>
            <person name="Eddy S.R."/>
        </authorList>
    </citation>
    <scope>NUCLEOTIDE SEQUENCE [LARGE SCALE GENOMIC DNA]</scope>
</reference>
<dbReference type="SMART" id="SM01318">
    <property type="entry name" value="SVWC"/>
    <property type="match status" value="1"/>
</dbReference>